<dbReference type="PANTHER" id="PTHR30055:SF234">
    <property type="entry name" value="HTH-TYPE TRANSCRIPTIONAL REGULATOR BETI"/>
    <property type="match status" value="1"/>
</dbReference>
<feature type="DNA-binding region" description="H-T-H motif" evidence="4">
    <location>
        <begin position="29"/>
        <end position="48"/>
    </location>
</feature>
<proteinExistence type="predicted"/>
<keyword evidence="7" id="KW-1185">Reference proteome</keyword>
<dbReference type="Gene3D" id="1.10.357.10">
    <property type="entry name" value="Tetracycline Repressor, domain 2"/>
    <property type="match status" value="1"/>
</dbReference>
<keyword evidence="3" id="KW-0804">Transcription</keyword>
<keyword evidence="1" id="KW-0805">Transcription regulation</keyword>
<gene>
    <name evidence="6" type="ORF">ACFQ45_03805</name>
</gene>
<dbReference type="InterPro" id="IPR009057">
    <property type="entry name" value="Homeodomain-like_sf"/>
</dbReference>
<organism evidence="6 7">
    <name type="scientific">Rhodanobacter aciditrophus</name>
    <dbReference type="NCBI Taxonomy" id="1623218"/>
    <lineage>
        <taxon>Bacteria</taxon>
        <taxon>Pseudomonadati</taxon>
        <taxon>Pseudomonadota</taxon>
        <taxon>Gammaproteobacteria</taxon>
        <taxon>Lysobacterales</taxon>
        <taxon>Rhodanobacteraceae</taxon>
        <taxon>Rhodanobacter</taxon>
    </lineage>
</organism>
<name>A0ABW4AX02_9GAMM</name>
<dbReference type="PROSITE" id="PS50977">
    <property type="entry name" value="HTH_TETR_2"/>
    <property type="match status" value="1"/>
</dbReference>
<sequence>MARGRPSKKGLIATAASSLFRVSGYQGTSIDQVVATAEVSKPTVYSNFPSKLLLWQEVLRLLISASDTELHTLRESLAASGSSFTEGWIRLWHAWADNPDRIAAYRIHWGEAHKLTEDEQLLFKGLEEVLIQHLSHWMNQHQIPEVLFPQLMALSREACLISKLAEPCYSHPDLTLQIEQCIAP</sequence>
<reference evidence="7" key="1">
    <citation type="journal article" date="2019" name="Int. J. Syst. Evol. Microbiol.">
        <title>The Global Catalogue of Microorganisms (GCM) 10K type strain sequencing project: providing services to taxonomists for standard genome sequencing and annotation.</title>
        <authorList>
            <consortium name="The Broad Institute Genomics Platform"/>
            <consortium name="The Broad Institute Genome Sequencing Center for Infectious Disease"/>
            <person name="Wu L."/>
            <person name="Ma J."/>
        </authorList>
    </citation>
    <scope>NUCLEOTIDE SEQUENCE [LARGE SCALE GENOMIC DNA]</scope>
    <source>
        <strain evidence="7">JCM 30774</strain>
    </source>
</reference>
<dbReference type="InterPro" id="IPR001647">
    <property type="entry name" value="HTH_TetR"/>
</dbReference>
<dbReference type="Proteomes" id="UP001597059">
    <property type="component" value="Unassembled WGS sequence"/>
</dbReference>
<protein>
    <submittedName>
        <fullName evidence="6">TetR/AcrR family transcriptional regulator</fullName>
    </submittedName>
</protein>
<evidence type="ECO:0000313" key="7">
    <source>
        <dbReference type="Proteomes" id="UP001597059"/>
    </source>
</evidence>
<dbReference type="SUPFAM" id="SSF46689">
    <property type="entry name" value="Homeodomain-like"/>
    <property type="match status" value="1"/>
</dbReference>
<dbReference type="InterPro" id="IPR050109">
    <property type="entry name" value="HTH-type_TetR-like_transc_reg"/>
</dbReference>
<dbReference type="RefSeq" id="WP_377365494.1">
    <property type="nucleotide sequence ID" value="NZ_JBHTMN010000004.1"/>
</dbReference>
<dbReference type="PANTHER" id="PTHR30055">
    <property type="entry name" value="HTH-TYPE TRANSCRIPTIONAL REGULATOR RUTR"/>
    <property type="match status" value="1"/>
</dbReference>
<evidence type="ECO:0000256" key="2">
    <source>
        <dbReference type="ARBA" id="ARBA00023125"/>
    </source>
</evidence>
<dbReference type="Pfam" id="PF00440">
    <property type="entry name" value="TetR_N"/>
    <property type="match status" value="1"/>
</dbReference>
<evidence type="ECO:0000259" key="5">
    <source>
        <dbReference type="PROSITE" id="PS50977"/>
    </source>
</evidence>
<evidence type="ECO:0000313" key="6">
    <source>
        <dbReference type="EMBL" id="MFD1382475.1"/>
    </source>
</evidence>
<evidence type="ECO:0000256" key="1">
    <source>
        <dbReference type="ARBA" id="ARBA00023015"/>
    </source>
</evidence>
<comment type="caution">
    <text evidence="6">The sequence shown here is derived from an EMBL/GenBank/DDBJ whole genome shotgun (WGS) entry which is preliminary data.</text>
</comment>
<keyword evidence="2 4" id="KW-0238">DNA-binding</keyword>
<feature type="domain" description="HTH tetR-type" evidence="5">
    <location>
        <begin position="6"/>
        <end position="66"/>
    </location>
</feature>
<accession>A0ABW4AX02</accession>
<evidence type="ECO:0000256" key="3">
    <source>
        <dbReference type="ARBA" id="ARBA00023163"/>
    </source>
</evidence>
<dbReference type="EMBL" id="JBHTMN010000004">
    <property type="protein sequence ID" value="MFD1382475.1"/>
    <property type="molecule type" value="Genomic_DNA"/>
</dbReference>
<evidence type="ECO:0000256" key="4">
    <source>
        <dbReference type="PROSITE-ProRule" id="PRU00335"/>
    </source>
</evidence>